<dbReference type="EMBL" id="JACHMF010000001">
    <property type="protein sequence ID" value="MBB4696500.1"/>
    <property type="molecule type" value="Genomic_DNA"/>
</dbReference>
<dbReference type="RefSeq" id="WP_184954727.1">
    <property type="nucleotide sequence ID" value="NZ_BOMC01000023.1"/>
</dbReference>
<dbReference type="AlphaFoldDB" id="A0A7W7CZQ6"/>
<keyword evidence="1" id="KW-0812">Transmembrane</keyword>
<keyword evidence="3" id="KW-1185">Reference proteome</keyword>
<reference evidence="2 3" key="1">
    <citation type="submission" date="2020-08" db="EMBL/GenBank/DDBJ databases">
        <title>Sequencing the genomes of 1000 actinobacteria strains.</title>
        <authorList>
            <person name="Klenk H.-P."/>
        </authorList>
    </citation>
    <scope>NUCLEOTIDE SEQUENCE [LARGE SCALE GENOMIC DNA]</scope>
    <source>
        <strain evidence="2 3">DSM 45518</strain>
    </source>
</reference>
<proteinExistence type="predicted"/>
<feature type="transmembrane region" description="Helical" evidence="1">
    <location>
        <begin position="6"/>
        <end position="27"/>
    </location>
</feature>
<sequence>MAARHVTRGLLTALNGTTGAGLLVALATRAKIRRGRHGVLIAEGYRLPIPPASCFTVGSVIVTRRSAEWLLDEQRRELFEHEHHHAKQYALLGPLFWPAYWVACGYSYATTGSWGARNFFERRAGLKAGGYPTDLPLRPWLARLTGPSASRSRNRPSGTPSPD</sequence>
<evidence type="ECO:0000256" key="1">
    <source>
        <dbReference type="SAM" id="Phobius"/>
    </source>
</evidence>
<organism evidence="2 3">
    <name type="scientific">Paractinoplanes abujensis</name>
    <dbReference type="NCBI Taxonomy" id="882441"/>
    <lineage>
        <taxon>Bacteria</taxon>
        <taxon>Bacillati</taxon>
        <taxon>Actinomycetota</taxon>
        <taxon>Actinomycetes</taxon>
        <taxon>Micromonosporales</taxon>
        <taxon>Micromonosporaceae</taxon>
        <taxon>Paractinoplanes</taxon>
    </lineage>
</organism>
<evidence type="ECO:0000313" key="2">
    <source>
        <dbReference type="EMBL" id="MBB4696500.1"/>
    </source>
</evidence>
<evidence type="ECO:0000313" key="3">
    <source>
        <dbReference type="Proteomes" id="UP000542742"/>
    </source>
</evidence>
<keyword evidence="1" id="KW-0472">Membrane</keyword>
<dbReference type="Proteomes" id="UP000542742">
    <property type="component" value="Unassembled WGS sequence"/>
</dbReference>
<name>A0A7W7CZQ6_9ACTN</name>
<gene>
    <name evidence="2" type="ORF">BKA14_006648</name>
</gene>
<keyword evidence="1" id="KW-1133">Transmembrane helix</keyword>
<evidence type="ECO:0008006" key="4">
    <source>
        <dbReference type="Google" id="ProtNLM"/>
    </source>
</evidence>
<protein>
    <recommendedName>
        <fullName evidence="4">DUF4157 domain-containing protein</fullName>
    </recommendedName>
</protein>
<accession>A0A7W7CZQ6</accession>
<comment type="caution">
    <text evidence="2">The sequence shown here is derived from an EMBL/GenBank/DDBJ whole genome shotgun (WGS) entry which is preliminary data.</text>
</comment>